<dbReference type="GO" id="GO:0009636">
    <property type="term" value="P:response to toxic substance"/>
    <property type="evidence" value="ECO:0007669"/>
    <property type="project" value="TreeGrafter"/>
</dbReference>
<gene>
    <name evidence="3" type="ORF">HMPREF0819_1006</name>
</gene>
<feature type="transmembrane region" description="Helical" evidence="1">
    <location>
        <begin position="162"/>
        <end position="180"/>
    </location>
</feature>
<dbReference type="Proteomes" id="UP000005699">
    <property type="component" value="Unassembled WGS sequence"/>
</dbReference>
<accession>E8JPT3</accession>
<keyword evidence="1" id="KW-1133">Transmembrane helix</keyword>
<dbReference type="PANTHER" id="PTHR37810">
    <property type="entry name" value="IMMUNITY PROTEIN SDPI"/>
    <property type="match status" value="1"/>
</dbReference>
<organism evidence="3 4">
    <name type="scientific">Streptococcus equinus ATCC 9812</name>
    <dbReference type="NCBI Taxonomy" id="525379"/>
    <lineage>
        <taxon>Bacteria</taxon>
        <taxon>Bacillati</taxon>
        <taxon>Bacillota</taxon>
        <taxon>Bacilli</taxon>
        <taxon>Lactobacillales</taxon>
        <taxon>Streptococcaceae</taxon>
        <taxon>Streptococcus</taxon>
    </lineage>
</organism>
<evidence type="ECO:0000313" key="3">
    <source>
        <dbReference type="EMBL" id="EFW88759.1"/>
    </source>
</evidence>
<feature type="domain" description="DUF1648" evidence="2">
    <location>
        <begin position="13"/>
        <end position="60"/>
    </location>
</feature>
<evidence type="ECO:0000313" key="4">
    <source>
        <dbReference type="Proteomes" id="UP000005699"/>
    </source>
</evidence>
<dbReference type="HOGENOM" id="CLU_093038_0_0_9"/>
<dbReference type="Pfam" id="PF07853">
    <property type="entry name" value="DUF1648"/>
    <property type="match status" value="1"/>
</dbReference>
<reference evidence="3 4" key="1">
    <citation type="submission" date="2010-12" db="EMBL/GenBank/DDBJ databases">
        <authorList>
            <person name="Muzny D."/>
            <person name="Qin X."/>
            <person name="Deng J."/>
            <person name="Jiang H."/>
            <person name="Liu Y."/>
            <person name="Qu J."/>
            <person name="Song X.-Z."/>
            <person name="Zhang L."/>
            <person name="Thornton R."/>
            <person name="Coyle M."/>
            <person name="Francisco L."/>
            <person name="Jackson L."/>
            <person name="Javaid M."/>
            <person name="Korchina V."/>
            <person name="Kovar C."/>
            <person name="Mata R."/>
            <person name="Mathew T."/>
            <person name="Ngo R."/>
            <person name="Nguyen L."/>
            <person name="Nguyen N."/>
            <person name="Okwuonu G."/>
            <person name="Ongeri F."/>
            <person name="Pham C."/>
            <person name="Simmons D."/>
            <person name="Wilczek-Boney K."/>
            <person name="Hale W."/>
            <person name="Jakkamsetti A."/>
            <person name="Pham P."/>
            <person name="Ruth R."/>
            <person name="San Lucas F."/>
            <person name="Warren J."/>
            <person name="Zhang J."/>
            <person name="Zhao Z."/>
            <person name="Zhou C."/>
            <person name="Zhu D."/>
            <person name="Lee S."/>
            <person name="Bess C."/>
            <person name="Blankenburg K."/>
            <person name="Forbes L."/>
            <person name="Fu Q."/>
            <person name="Gubbala S."/>
            <person name="Hirani K."/>
            <person name="Jayaseelan J.C."/>
            <person name="Lara F."/>
            <person name="Munidasa M."/>
            <person name="Palculict T."/>
            <person name="Patil S."/>
            <person name="Pu L.-L."/>
            <person name="Saada N."/>
            <person name="Tang L."/>
            <person name="Weissenberger G."/>
            <person name="Zhu Y."/>
            <person name="Hemphill L."/>
            <person name="Shang Y."/>
            <person name="Youmans B."/>
            <person name="Ayvaz T."/>
            <person name="Ross M."/>
            <person name="Santibanez J."/>
            <person name="Aqrawi P."/>
            <person name="Gross S."/>
            <person name="Joshi V."/>
            <person name="Fowler G."/>
            <person name="Nazareth L."/>
            <person name="Reid J."/>
            <person name="Worley K."/>
            <person name="Petrosino J."/>
            <person name="Highlander S."/>
            <person name="Gibbs R."/>
        </authorList>
    </citation>
    <scope>NUCLEOTIDE SEQUENCE [LARGE SCALE GENOMIC DNA]</scope>
    <source>
        <strain evidence="3 4">ATCC 9812</strain>
    </source>
</reference>
<dbReference type="Pfam" id="PF13630">
    <property type="entry name" value="SdpI"/>
    <property type="match status" value="1"/>
</dbReference>
<dbReference type="eggNOG" id="COG5658">
    <property type="taxonomic scope" value="Bacteria"/>
</dbReference>
<dbReference type="EMBL" id="AEVB01000030">
    <property type="protein sequence ID" value="EFW88759.1"/>
    <property type="molecule type" value="Genomic_DNA"/>
</dbReference>
<dbReference type="InterPro" id="IPR012867">
    <property type="entry name" value="DUF1648"/>
</dbReference>
<evidence type="ECO:0000256" key="1">
    <source>
        <dbReference type="SAM" id="Phobius"/>
    </source>
</evidence>
<proteinExistence type="predicted"/>
<dbReference type="PANTHER" id="PTHR37810:SF5">
    <property type="entry name" value="IMMUNITY PROTEIN SDPI"/>
    <property type="match status" value="1"/>
</dbReference>
<sequence>MKKINKEFLMTSLVIALPVVIGAIFWNQLPEKIPTHFGIDGQADGYSSKFFTLFAFPALFLLFQIICLAFFEKESVKVNIPAKMRRFYSWLIPILSLIIQGSIYANALGFIKCGPTLVTTFLAIVFIVIGNYFPKIQRNATVGIRIPWTLSDDKNWYKTHRMAGKLWVIGGLIILLESFIQVALPYVVGVVIAVMIVGPIVYSFILSQKNSL</sequence>
<feature type="transmembrane region" description="Helical" evidence="1">
    <location>
        <begin position="186"/>
        <end position="206"/>
    </location>
</feature>
<feature type="transmembrane region" description="Helical" evidence="1">
    <location>
        <begin position="117"/>
        <end position="134"/>
    </location>
</feature>
<dbReference type="InterPro" id="IPR025962">
    <property type="entry name" value="SdpI/YhfL"/>
</dbReference>
<name>E8JPT3_STREI</name>
<evidence type="ECO:0000259" key="2">
    <source>
        <dbReference type="Pfam" id="PF07853"/>
    </source>
</evidence>
<dbReference type="RefSeq" id="WP_004232917.1">
    <property type="nucleotide sequence ID" value="NZ_GL698429.1"/>
</dbReference>
<keyword evidence="1" id="KW-0812">Transmembrane</keyword>
<protein>
    <recommendedName>
        <fullName evidence="2">DUF1648 domain-containing protein</fullName>
    </recommendedName>
</protein>
<dbReference type="InterPro" id="IPR026272">
    <property type="entry name" value="SdpI"/>
</dbReference>
<feature type="transmembrane region" description="Helical" evidence="1">
    <location>
        <begin position="7"/>
        <end position="26"/>
    </location>
</feature>
<feature type="transmembrane region" description="Helical" evidence="1">
    <location>
        <begin position="91"/>
        <end position="111"/>
    </location>
</feature>
<comment type="caution">
    <text evidence="3">The sequence shown here is derived from an EMBL/GenBank/DDBJ whole genome shotgun (WGS) entry which is preliminary data.</text>
</comment>
<keyword evidence="1" id="KW-0472">Membrane</keyword>
<dbReference type="AlphaFoldDB" id="E8JPT3"/>
<feature type="transmembrane region" description="Helical" evidence="1">
    <location>
        <begin position="50"/>
        <end position="71"/>
    </location>
</feature>
<dbReference type="PIRSF" id="PIRSF038959">
    <property type="entry name" value="SdpI"/>
    <property type="match status" value="1"/>
</dbReference>